<comment type="caution">
    <text evidence="4">The sequence shown here is derived from an EMBL/GenBank/DDBJ whole genome shotgun (WGS) entry which is preliminary data.</text>
</comment>
<name>A0ABV2AH47_9EUKA</name>
<protein>
    <recommendedName>
        <fullName evidence="3">RRM domain-containing protein</fullName>
    </recommendedName>
</protein>
<dbReference type="PROSITE" id="PS50102">
    <property type="entry name" value="RRM"/>
    <property type="match status" value="1"/>
</dbReference>
<evidence type="ECO:0000313" key="5">
    <source>
        <dbReference type="Proteomes" id="UP001439008"/>
    </source>
</evidence>
<dbReference type="InterPro" id="IPR000504">
    <property type="entry name" value="RRM_dom"/>
</dbReference>
<proteinExistence type="predicted"/>
<evidence type="ECO:0000256" key="1">
    <source>
        <dbReference type="ARBA" id="ARBA00022884"/>
    </source>
</evidence>
<dbReference type="InterPro" id="IPR012677">
    <property type="entry name" value="Nucleotide-bd_a/b_plait_sf"/>
</dbReference>
<dbReference type="InterPro" id="IPR051229">
    <property type="entry name" value="ALYREF_mRNA_export"/>
</dbReference>
<evidence type="ECO:0000313" key="4">
    <source>
        <dbReference type="EMBL" id="MES1918985.1"/>
    </source>
</evidence>
<dbReference type="Pfam" id="PF00076">
    <property type="entry name" value="RRM_1"/>
    <property type="match status" value="1"/>
</dbReference>
<dbReference type="PANTHER" id="PTHR19965">
    <property type="entry name" value="RNA AND EXPORT FACTOR BINDING PROTEIN"/>
    <property type="match status" value="1"/>
</dbReference>
<evidence type="ECO:0000256" key="2">
    <source>
        <dbReference type="PROSITE-ProRule" id="PRU00176"/>
    </source>
</evidence>
<dbReference type="PANTHER" id="PTHR19965:SF35">
    <property type="entry name" value="RNA ANNEALING PROTEIN YRA1"/>
    <property type="match status" value="1"/>
</dbReference>
<keyword evidence="5" id="KW-1185">Reference proteome</keyword>
<dbReference type="SMART" id="SM00360">
    <property type="entry name" value="RRM"/>
    <property type="match status" value="1"/>
</dbReference>
<gene>
    <name evidence="4" type="ORF">MHBO_000868</name>
</gene>
<feature type="domain" description="RRM" evidence="3">
    <location>
        <begin position="56"/>
        <end position="133"/>
    </location>
</feature>
<sequence length="228" mass="25824">MNNLERQKNIPLAEVISNKRNNLSKNRSRRRNFNRNFSTASRRINKNTVPSFQTSSQIFVSDLESHVSSQDLREIFKIAGKIKDSRIHFDKRGKSLGTAEVTFFARADAIRACKKYNKAHVDGRPMKIEMLSGVDALGANTVPAQNGLARSVVRRRGSRYTRGLRWRRGFAGRRNPLLRRANDKFRGMNGKSSFFGAGSFGVPRGLDEEAQKKFAESLDAELDSFKNN</sequence>
<dbReference type="Proteomes" id="UP001439008">
    <property type="component" value="Unassembled WGS sequence"/>
</dbReference>
<evidence type="ECO:0000259" key="3">
    <source>
        <dbReference type="PROSITE" id="PS50102"/>
    </source>
</evidence>
<keyword evidence="1 2" id="KW-0694">RNA-binding</keyword>
<dbReference type="Gene3D" id="3.30.70.330">
    <property type="match status" value="1"/>
</dbReference>
<accession>A0ABV2AH47</accession>
<organism evidence="4 5">
    <name type="scientific">Bonamia ostreae</name>
    <dbReference type="NCBI Taxonomy" id="126728"/>
    <lineage>
        <taxon>Eukaryota</taxon>
        <taxon>Sar</taxon>
        <taxon>Rhizaria</taxon>
        <taxon>Endomyxa</taxon>
        <taxon>Ascetosporea</taxon>
        <taxon>Haplosporida</taxon>
        <taxon>Bonamia</taxon>
    </lineage>
</organism>
<dbReference type="InterPro" id="IPR035979">
    <property type="entry name" value="RBD_domain_sf"/>
</dbReference>
<reference evidence="4 5" key="1">
    <citation type="journal article" date="2024" name="BMC Biol.">
        <title>Comparative genomics of Ascetosporea gives new insight into the evolutionary basis for animal parasitism in Rhizaria.</title>
        <authorList>
            <person name="Hiltunen Thoren M."/>
            <person name="Onut-Brannstrom I."/>
            <person name="Alfjorden A."/>
            <person name="Peckova H."/>
            <person name="Swords F."/>
            <person name="Hooper C."/>
            <person name="Holzer A.S."/>
            <person name="Bass D."/>
            <person name="Burki F."/>
        </authorList>
    </citation>
    <scope>NUCLEOTIDE SEQUENCE [LARGE SCALE GENOMIC DNA]</scope>
    <source>
        <strain evidence="4">20-A016</strain>
    </source>
</reference>
<dbReference type="EMBL" id="JBDODL010000172">
    <property type="protein sequence ID" value="MES1918985.1"/>
    <property type="molecule type" value="Genomic_DNA"/>
</dbReference>
<dbReference type="SUPFAM" id="SSF54928">
    <property type="entry name" value="RNA-binding domain, RBD"/>
    <property type="match status" value="1"/>
</dbReference>